<dbReference type="PATRIC" id="fig|1003181.4.peg.7135"/>
<dbReference type="InterPro" id="IPR050330">
    <property type="entry name" value="Bact_OuterMem_StrucFunc"/>
</dbReference>
<evidence type="ECO:0000313" key="3">
    <source>
        <dbReference type="EMBL" id="OAD19011.1"/>
    </source>
</evidence>
<protein>
    <submittedName>
        <fullName evidence="3">Protein containing Outer membrane protein, OmpA/MotB</fullName>
    </submittedName>
</protein>
<dbReference type="InterPro" id="IPR036737">
    <property type="entry name" value="OmpA-like_sf"/>
</dbReference>
<gene>
    <name evidence="3" type="ORF">THIOM_005375</name>
</gene>
<proteinExistence type="predicted"/>
<reference evidence="3 4" key="1">
    <citation type="submission" date="2016-05" db="EMBL/GenBank/DDBJ databases">
        <title>Single-cell genome of chain-forming Candidatus Thiomargarita nelsonii and comparison to other large sulfur-oxidizing bacteria.</title>
        <authorList>
            <person name="Winkel M."/>
            <person name="Salman V."/>
            <person name="Woyke T."/>
            <person name="Schulz-Vogt H."/>
            <person name="Richter M."/>
            <person name="Flood B."/>
            <person name="Bailey J."/>
            <person name="Amann R."/>
            <person name="Mussmann M."/>
        </authorList>
    </citation>
    <scope>NUCLEOTIDE SEQUENCE [LARGE SCALE GENOMIC DNA]</scope>
    <source>
        <strain evidence="3 4">THI036</strain>
    </source>
</reference>
<dbReference type="Proteomes" id="UP000076962">
    <property type="component" value="Unassembled WGS sequence"/>
</dbReference>
<evidence type="ECO:0000313" key="4">
    <source>
        <dbReference type="Proteomes" id="UP000076962"/>
    </source>
</evidence>
<dbReference type="InterPro" id="IPR006665">
    <property type="entry name" value="OmpA-like"/>
</dbReference>
<dbReference type="PROSITE" id="PS51123">
    <property type="entry name" value="OMPA_2"/>
    <property type="match status" value="1"/>
</dbReference>
<dbReference type="AlphaFoldDB" id="A0A176RTE8"/>
<organism evidence="3 4">
    <name type="scientific">Candidatus Thiomargarita nelsonii</name>
    <dbReference type="NCBI Taxonomy" id="1003181"/>
    <lineage>
        <taxon>Bacteria</taxon>
        <taxon>Pseudomonadati</taxon>
        <taxon>Pseudomonadota</taxon>
        <taxon>Gammaproteobacteria</taxon>
        <taxon>Thiotrichales</taxon>
        <taxon>Thiotrichaceae</taxon>
        <taxon>Thiomargarita</taxon>
    </lineage>
</organism>
<dbReference type="PANTHER" id="PTHR30329:SF21">
    <property type="entry name" value="LIPOPROTEIN YIAD-RELATED"/>
    <property type="match status" value="1"/>
</dbReference>
<evidence type="ECO:0000256" key="1">
    <source>
        <dbReference type="PROSITE-ProRule" id="PRU00473"/>
    </source>
</evidence>
<dbReference type="SUPFAM" id="SSF103088">
    <property type="entry name" value="OmpA-like"/>
    <property type="match status" value="1"/>
</dbReference>
<evidence type="ECO:0000259" key="2">
    <source>
        <dbReference type="PROSITE" id="PS51123"/>
    </source>
</evidence>
<name>A0A176RTE8_9GAMM</name>
<dbReference type="GO" id="GO:0016020">
    <property type="term" value="C:membrane"/>
    <property type="evidence" value="ECO:0007669"/>
    <property type="project" value="UniProtKB-UniRule"/>
</dbReference>
<dbReference type="Gene3D" id="3.30.1330.60">
    <property type="entry name" value="OmpA-like domain"/>
    <property type="match status" value="1"/>
</dbReference>
<dbReference type="EMBL" id="LUTY01002985">
    <property type="protein sequence ID" value="OAD19011.1"/>
    <property type="molecule type" value="Genomic_DNA"/>
</dbReference>
<dbReference type="Pfam" id="PF00691">
    <property type="entry name" value="OmpA"/>
    <property type="match status" value="1"/>
</dbReference>
<sequence length="170" mass="19570">MENKRYAITEKGQILNKESLLLLYDKQQRERINRMIADCGWRNADSRLEGKGIFRNLTFDTGKATLTKFAKQQIKNLAAAFNKSLPSLIKLHGHTDSQGFRGISEPEENKRLNLKLSQQRAKAVKRELVAQGVYEKRIQIRGYGQSRPLVKENSVKAWAKNRRVEIESVD</sequence>
<dbReference type="CDD" id="cd07185">
    <property type="entry name" value="OmpA_C-like"/>
    <property type="match status" value="1"/>
</dbReference>
<dbReference type="PANTHER" id="PTHR30329">
    <property type="entry name" value="STATOR ELEMENT OF FLAGELLAR MOTOR COMPLEX"/>
    <property type="match status" value="1"/>
</dbReference>
<keyword evidence="4" id="KW-1185">Reference proteome</keyword>
<keyword evidence="1" id="KW-0472">Membrane</keyword>
<accession>A0A176RTE8</accession>
<feature type="domain" description="OmpA-like" evidence="2">
    <location>
        <begin position="46"/>
        <end position="170"/>
    </location>
</feature>
<comment type="caution">
    <text evidence="3">The sequence shown here is derived from an EMBL/GenBank/DDBJ whole genome shotgun (WGS) entry which is preliminary data.</text>
</comment>